<comment type="similarity">
    <text evidence="2">Belongs to the DoxX family.</text>
</comment>
<dbReference type="InterPro" id="IPR051907">
    <property type="entry name" value="DoxX-like_oxidoreductase"/>
</dbReference>
<comment type="caution">
    <text evidence="8">The sequence shown here is derived from an EMBL/GenBank/DDBJ whole genome shotgun (WGS) entry which is preliminary data.</text>
</comment>
<evidence type="ECO:0000256" key="5">
    <source>
        <dbReference type="ARBA" id="ARBA00022989"/>
    </source>
</evidence>
<name>A0ABS6AMA4_9RHOB</name>
<gene>
    <name evidence="8" type="ORF">KNW02_11760</name>
</gene>
<dbReference type="InterPro" id="IPR032808">
    <property type="entry name" value="DoxX"/>
</dbReference>
<evidence type="ECO:0000256" key="4">
    <source>
        <dbReference type="ARBA" id="ARBA00022692"/>
    </source>
</evidence>
<comment type="subcellular location">
    <subcellularLocation>
        <location evidence="1">Cell membrane</location>
        <topology evidence="1">Multi-pass membrane protein</topology>
    </subcellularLocation>
</comment>
<feature type="transmembrane region" description="Helical" evidence="7">
    <location>
        <begin position="86"/>
        <end position="107"/>
    </location>
</feature>
<evidence type="ECO:0000313" key="9">
    <source>
        <dbReference type="Proteomes" id="UP001166191"/>
    </source>
</evidence>
<keyword evidence="9" id="KW-1185">Reference proteome</keyword>
<dbReference type="PANTHER" id="PTHR33452:SF1">
    <property type="entry name" value="INNER MEMBRANE PROTEIN YPHA-RELATED"/>
    <property type="match status" value="1"/>
</dbReference>
<dbReference type="Proteomes" id="UP001166191">
    <property type="component" value="Unassembled WGS sequence"/>
</dbReference>
<feature type="transmembrane region" description="Helical" evidence="7">
    <location>
        <begin position="25"/>
        <end position="43"/>
    </location>
</feature>
<evidence type="ECO:0000313" key="8">
    <source>
        <dbReference type="EMBL" id="MBU3030789.1"/>
    </source>
</evidence>
<dbReference type="Pfam" id="PF07681">
    <property type="entry name" value="DoxX"/>
    <property type="match status" value="1"/>
</dbReference>
<evidence type="ECO:0000256" key="2">
    <source>
        <dbReference type="ARBA" id="ARBA00006679"/>
    </source>
</evidence>
<evidence type="ECO:0000256" key="7">
    <source>
        <dbReference type="SAM" id="Phobius"/>
    </source>
</evidence>
<dbReference type="EMBL" id="JAHKNG010000019">
    <property type="protein sequence ID" value="MBU3030789.1"/>
    <property type="molecule type" value="Genomic_DNA"/>
</dbReference>
<accession>A0ABS6AMA4</accession>
<reference evidence="8" key="1">
    <citation type="submission" date="2021-06" db="EMBL/GenBank/DDBJ databases">
        <title>Paracoccus bacterium XHP0099 sp. nov., isolated from the surface waters of the Yellow Sea.</title>
        <authorList>
            <person name="Xue H."/>
            <person name="Zhang D."/>
        </authorList>
    </citation>
    <scope>NUCLEOTIDE SEQUENCE</scope>
    <source>
        <strain evidence="8">XHP0099</strain>
    </source>
</reference>
<evidence type="ECO:0000256" key="6">
    <source>
        <dbReference type="ARBA" id="ARBA00023136"/>
    </source>
</evidence>
<organism evidence="8 9">
    <name type="scientific">Paracoccus marinaquae</name>
    <dbReference type="NCBI Taxonomy" id="2841926"/>
    <lineage>
        <taxon>Bacteria</taxon>
        <taxon>Pseudomonadati</taxon>
        <taxon>Pseudomonadota</taxon>
        <taxon>Alphaproteobacteria</taxon>
        <taxon>Rhodobacterales</taxon>
        <taxon>Paracoccaceae</taxon>
        <taxon>Paracoccus</taxon>
    </lineage>
</organism>
<evidence type="ECO:0000256" key="3">
    <source>
        <dbReference type="ARBA" id="ARBA00022475"/>
    </source>
</evidence>
<keyword evidence="3" id="KW-1003">Cell membrane</keyword>
<dbReference type="PANTHER" id="PTHR33452">
    <property type="entry name" value="OXIDOREDUCTASE CATD-RELATED"/>
    <property type="match status" value="1"/>
</dbReference>
<proteinExistence type="inferred from homology"/>
<feature type="transmembrane region" description="Helical" evidence="7">
    <location>
        <begin position="114"/>
        <end position="136"/>
    </location>
</feature>
<keyword evidence="6 7" id="KW-0472">Membrane</keyword>
<sequence length="155" mass="16664">MMTTSPRGIGLVAPIRRLNERAGHIPFALVGLAARLFPAAVFWTSGRTKLDGLTLKPSTLYLFQNDYALPLIPPGLAARLATTAEHLFPVLLLLGLMTRMSALALLGMTAVIQIFVYPSAWQIHGLWAACFLILIARGPGSWSLDAALGLDRDAG</sequence>
<keyword evidence="5 7" id="KW-1133">Transmembrane helix</keyword>
<protein>
    <submittedName>
        <fullName evidence="8">DoxX family protein</fullName>
    </submittedName>
</protein>
<evidence type="ECO:0000256" key="1">
    <source>
        <dbReference type="ARBA" id="ARBA00004651"/>
    </source>
</evidence>
<keyword evidence="4 7" id="KW-0812">Transmembrane</keyword>